<organism evidence="1 2">
    <name type="scientific">Postia placenta MAD-698-R-SB12</name>
    <dbReference type="NCBI Taxonomy" id="670580"/>
    <lineage>
        <taxon>Eukaryota</taxon>
        <taxon>Fungi</taxon>
        <taxon>Dikarya</taxon>
        <taxon>Basidiomycota</taxon>
        <taxon>Agaricomycotina</taxon>
        <taxon>Agaricomycetes</taxon>
        <taxon>Polyporales</taxon>
        <taxon>Adustoporiaceae</taxon>
        <taxon>Rhodonia</taxon>
    </lineage>
</organism>
<gene>
    <name evidence="1" type="ORF">POSPLADRAFT_1126973</name>
</gene>
<dbReference type="GeneID" id="36328520"/>
<protein>
    <submittedName>
        <fullName evidence="1">Uncharacterized protein</fullName>
    </submittedName>
</protein>
<dbReference type="AlphaFoldDB" id="A0A1X6NF69"/>
<accession>A0A1X6NF69</accession>
<keyword evidence="2" id="KW-1185">Reference proteome</keyword>
<dbReference type="Proteomes" id="UP000194127">
    <property type="component" value="Unassembled WGS sequence"/>
</dbReference>
<dbReference type="EMBL" id="KZ110591">
    <property type="protein sequence ID" value="OSX67142.1"/>
    <property type="molecule type" value="Genomic_DNA"/>
</dbReference>
<evidence type="ECO:0000313" key="2">
    <source>
        <dbReference type="Proteomes" id="UP000194127"/>
    </source>
</evidence>
<dbReference type="RefSeq" id="XP_024343936.1">
    <property type="nucleotide sequence ID" value="XM_024483571.1"/>
</dbReference>
<name>A0A1X6NF69_9APHY</name>
<proteinExistence type="predicted"/>
<reference evidence="1 2" key="1">
    <citation type="submission" date="2017-04" db="EMBL/GenBank/DDBJ databases">
        <title>Genome Sequence of the Model Brown-Rot Fungus Postia placenta SB12.</title>
        <authorList>
            <consortium name="DOE Joint Genome Institute"/>
            <person name="Gaskell J."/>
            <person name="Kersten P."/>
            <person name="Larrondo L.F."/>
            <person name="Canessa P."/>
            <person name="Martinez D."/>
            <person name="Hibbett D."/>
            <person name="Schmoll M."/>
            <person name="Kubicek C.P."/>
            <person name="Martinez A.T."/>
            <person name="Yadav J."/>
            <person name="Master E."/>
            <person name="Magnuson J.K."/>
            <person name="James T."/>
            <person name="Yaver D."/>
            <person name="Berka R."/>
            <person name="Labutti K."/>
            <person name="Lipzen A."/>
            <person name="Aerts A."/>
            <person name="Barry K."/>
            <person name="Henrissat B."/>
            <person name="Blanchette R."/>
            <person name="Grigoriev I."/>
            <person name="Cullen D."/>
        </authorList>
    </citation>
    <scope>NUCLEOTIDE SEQUENCE [LARGE SCALE GENOMIC DNA]</scope>
    <source>
        <strain evidence="1 2">MAD-698-R-SB12</strain>
    </source>
</reference>
<sequence length="92" mass="10240">MKSVGNTPSNINAIAAGPASQRWTDVVVRSALCRHIERDTRTDRMNQGYAGPNVIWHTMGRVDHRERNSWGLDELSVRGAAGVHHLIRRPTG</sequence>
<evidence type="ECO:0000313" key="1">
    <source>
        <dbReference type="EMBL" id="OSX67142.1"/>
    </source>
</evidence>
<dbReference type="OrthoDB" id="10412458at2759"/>